<dbReference type="PANTHER" id="PTHR46091">
    <property type="entry name" value="BLR7054 PROTEIN"/>
    <property type="match status" value="1"/>
</dbReference>
<name>A0A498MU82_LABRO</name>
<evidence type="ECO:0000256" key="3">
    <source>
        <dbReference type="ARBA" id="ARBA00022729"/>
    </source>
</evidence>
<comment type="caution">
    <text evidence="9">The sequence shown here is derived from an EMBL/GenBank/DDBJ whole genome shotgun (WGS) entry which is preliminary data.</text>
</comment>
<keyword evidence="2" id="KW-0285">Flavoprotein</keyword>
<evidence type="ECO:0007829" key="11">
    <source>
        <dbReference type="PeptideAtlas" id="A0A498MU82"/>
    </source>
</evidence>
<keyword evidence="11" id="KW-1267">Proteomics identification</keyword>
<keyword evidence="5" id="KW-0521">NADP</keyword>
<dbReference type="Gene3D" id="3.50.50.60">
    <property type="entry name" value="FAD/NAD(P)-binding domain"/>
    <property type="match status" value="4"/>
</dbReference>
<evidence type="ECO:0000256" key="4">
    <source>
        <dbReference type="ARBA" id="ARBA00022827"/>
    </source>
</evidence>
<feature type="domain" description="Amine oxidase" evidence="8">
    <location>
        <begin position="622"/>
        <end position="1126"/>
    </location>
</feature>
<evidence type="ECO:0000256" key="6">
    <source>
        <dbReference type="ARBA" id="ARBA00023027"/>
    </source>
</evidence>
<dbReference type="PANTHER" id="PTHR46091:SF2">
    <property type="entry name" value="AMINE OXIDASE DOMAIN-CONTAINING PROTEIN"/>
    <property type="match status" value="1"/>
</dbReference>
<evidence type="ECO:0000259" key="8">
    <source>
        <dbReference type="Pfam" id="PF01593"/>
    </source>
</evidence>
<dbReference type="Proteomes" id="UP000290572">
    <property type="component" value="Unassembled WGS sequence"/>
</dbReference>
<keyword evidence="3 7" id="KW-0732">Signal</keyword>
<evidence type="ECO:0000313" key="9">
    <source>
        <dbReference type="EMBL" id="RXN25318.1"/>
    </source>
</evidence>
<dbReference type="AlphaFoldDB" id="A0A498MU82"/>
<feature type="domain" description="Amine oxidase" evidence="8">
    <location>
        <begin position="73"/>
        <end position="479"/>
    </location>
</feature>
<dbReference type="InterPro" id="IPR052206">
    <property type="entry name" value="Retinol_saturase"/>
</dbReference>
<dbReference type="GO" id="GO:0016491">
    <property type="term" value="F:oxidoreductase activity"/>
    <property type="evidence" value="ECO:0007669"/>
    <property type="project" value="InterPro"/>
</dbReference>
<dbReference type="STRING" id="84645.A0A498MU82"/>
<evidence type="ECO:0000256" key="5">
    <source>
        <dbReference type="ARBA" id="ARBA00022857"/>
    </source>
</evidence>
<evidence type="ECO:0000256" key="1">
    <source>
        <dbReference type="ARBA" id="ARBA00005855"/>
    </source>
</evidence>
<accession>A0A498MU82</accession>
<dbReference type="Pfam" id="PF01593">
    <property type="entry name" value="Amino_oxidase"/>
    <property type="match status" value="2"/>
</dbReference>
<dbReference type="SUPFAM" id="SSF51905">
    <property type="entry name" value="FAD/NAD(P)-binding domain"/>
    <property type="match status" value="2"/>
</dbReference>
<feature type="chain" id="PRO_5019779648" evidence="7">
    <location>
        <begin position="18"/>
        <end position="1160"/>
    </location>
</feature>
<evidence type="ECO:0000256" key="7">
    <source>
        <dbReference type="SAM" id="SignalP"/>
    </source>
</evidence>
<feature type="signal peptide" evidence="7">
    <location>
        <begin position="1"/>
        <end position="17"/>
    </location>
</feature>
<protein>
    <submittedName>
        <fullName evidence="9">All-trans-retinol 13,14-reductase</fullName>
    </submittedName>
</protein>
<dbReference type="InterPro" id="IPR036188">
    <property type="entry name" value="FAD/NAD-bd_sf"/>
</dbReference>
<evidence type="ECO:0000256" key="2">
    <source>
        <dbReference type="ARBA" id="ARBA00022630"/>
    </source>
</evidence>
<gene>
    <name evidence="9" type="ORF">ROHU_021591</name>
</gene>
<comment type="similarity">
    <text evidence="1">Belongs to the carotenoid/retinoid oxidoreductase family. CrtISO subfamily.</text>
</comment>
<reference evidence="9 10" key="1">
    <citation type="submission" date="2018-03" db="EMBL/GenBank/DDBJ databases">
        <title>Draft genome sequence of Rohu Carp (Labeo rohita).</title>
        <authorList>
            <person name="Das P."/>
            <person name="Kushwaha B."/>
            <person name="Joshi C.G."/>
            <person name="Kumar D."/>
            <person name="Nagpure N.S."/>
            <person name="Sahoo L."/>
            <person name="Das S.P."/>
            <person name="Bit A."/>
            <person name="Patnaik S."/>
            <person name="Meher P.K."/>
            <person name="Jayasankar P."/>
            <person name="Koringa P.G."/>
            <person name="Patel N.V."/>
            <person name="Hinsu A.T."/>
            <person name="Kumar R."/>
            <person name="Pandey M."/>
            <person name="Agarwal S."/>
            <person name="Srivastava S."/>
            <person name="Singh M."/>
            <person name="Iquebal M.A."/>
            <person name="Jaiswal S."/>
            <person name="Angadi U.B."/>
            <person name="Kumar N."/>
            <person name="Raza M."/>
            <person name="Shah T.M."/>
            <person name="Rai A."/>
            <person name="Jena J.K."/>
        </authorList>
    </citation>
    <scope>NUCLEOTIDE SEQUENCE [LARGE SCALE GENOMIC DNA]</scope>
    <source>
        <strain evidence="9">DASCIFA01</strain>
        <tissue evidence="9">Testis</tissue>
    </source>
</reference>
<dbReference type="PRINTS" id="PR00368">
    <property type="entry name" value="FADPNR"/>
</dbReference>
<sequence length="1160" mass="130877">MRWFLLFSEWLVDCARGTYWYLFGRRSGLCRGTISPPGQLTIDEKKKNRVLRKEFDEFEVPRNLDVVVIGSGIGGLTAAAVLAKLGKKVLVLEQDKQAGGLCKTFTEKGFEFDCAFHYLGQLHENGFLKVALDLITDGQVHFAEQSSHVDTVVIGKGKQCKEYTIYSGKKQMEAHLKKQFPNDTKAVEELFKIMKICSKKIHLLCMLKMVPLWFARFILWSGIADLISPIFRYSRTSTTDVVKSFTSNQDLLTVFSQIFYGIPPKNASCMIDALFLHHSKRGVYYPKGGASEIPYHMIQFLEKHGGKVLVNAPVSSILVDEKQNAYGVAVKSEGKDVEVRAPVIISNVGMFTTFKKLLPPEIQAKPEVKDYLHTLKPGKGFFQVFAGFNATKEELGISSTNMRLYKSNNMDEMMEEYFALDKEDAPDNIPMMYVSFPSAKDPTSRTRFPGQSRMVIHTMVNPKWFGQWNNISETERGQEYEKYKMRFANHLFDWACVHFPKLKEKLVMLHPVTPVNMHGLGATHGSMLSAEHSLERYQPLNIAMTRCNTPVKNLYLSEWLVDWARGTYWYLFGRRSGLCKGTISPLGPLDIDQNKKDRFLRKEFDEFEVPKNLDVIVIGSGIGGLTAAAVLAKLGKKVLVLEQDKQAGGLCKTFTEKGFEFDCGFHYLGQLHENSFLKVALDLITDGQVHFAEQSSHVDTVVIGTGTQRKEYTIYNGKKQMEAHLKKQFPNDNKAVEELFKIMKICSKKIHLLCMLKMVPLWFARFILWSGIADLISPVFRYSRTSTTDVVKSLTSNQDLLTVFSQIFYGVPPKNSSCMIDALFLHHSKRGVYYPKGGASEIPYHIIQVMEKNGGKVLVNAPVSSILVDGKQNACGVTVKSGGKDVEVRAPVIISNAGVFTTFKTLLPPEVQANPEAQDYLNTLKPGKGFFQLYAGFNATMEELGISSTNMRLYKSNNMDEMMEEYFNSDKEAAPDNIPMMYISFPSAKDPTSCTRFPGQSRMVIHTMVNPKWFEQWSNISETERGEDYEKYKMRFANHLFDWACVHFPKLKEKLAVLHAVTPITMHGLGASYGSMLSAEHNLGRYQPLNIAMTRCNTPVKNLYLTGQDVFSAGYSGALHGGLLCASTVMDQCLYVDLLIQQKKLKGKVVKKLEMFAVQQ</sequence>
<proteinExistence type="evidence at protein level"/>
<keyword evidence="6" id="KW-0520">NAD</keyword>
<evidence type="ECO:0000313" key="10">
    <source>
        <dbReference type="Proteomes" id="UP000290572"/>
    </source>
</evidence>
<keyword evidence="10" id="KW-1185">Reference proteome</keyword>
<dbReference type="EMBL" id="QBIY01012395">
    <property type="protein sequence ID" value="RXN25318.1"/>
    <property type="molecule type" value="Genomic_DNA"/>
</dbReference>
<organism evidence="9 10">
    <name type="scientific">Labeo rohita</name>
    <name type="common">Indian major carp</name>
    <name type="synonym">Cyprinus rohita</name>
    <dbReference type="NCBI Taxonomy" id="84645"/>
    <lineage>
        <taxon>Eukaryota</taxon>
        <taxon>Metazoa</taxon>
        <taxon>Chordata</taxon>
        <taxon>Craniata</taxon>
        <taxon>Vertebrata</taxon>
        <taxon>Euteleostomi</taxon>
        <taxon>Actinopterygii</taxon>
        <taxon>Neopterygii</taxon>
        <taxon>Teleostei</taxon>
        <taxon>Ostariophysi</taxon>
        <taxon>Cypriniformes</taxon>
        <taxon>Cyprinidae</taxon>
        <taxon>Labeoninae</taxon>
        <taxon>Labeonini</taxon>
        <taxon>Labeo</taxon>
    </lineage>
</organism>
<keyword evidence="4" id="KW-0274">FAD</keyword>
<dbReference type="InterPro" id="IPR002937">
    <property type="entry name" value="Amino_oxidase"/>
</dbReference>